<evidence type="ECO:0000313" key="1">
    <source>
        <dbReference type="EMBL" id="MBO8456806.1"/>
    </source>
</evidence>
<reference evidence="1" key="2">
    <citation type="journal article" date="2021" name="PeerJ">
        <title>Extensive microbial diversity within the chicken gut microbiome revealed by metagenomics and culture.</title>
        <authorList>
            <person name="Gilroy R."/>
            <person name="Ravi A."/>
            <person name="Getino M."/>
            <person name="Pursley I."/>
            <person name="Horton D.L."/>
            <person name="Alikhan N.F."/>
            <person name="Baker D."/>
            <person name="Gharbi K."/>
            <person name="Hall N."/>
            <person name="Watson M."/>
            <person name="Adriaenssens E.M."/>
            <person name="Foster-Nyarko E."/>
            <person name="Jarju S."/>
            <person name="Secka A."/>
            <person name="Antonio M."/>
            <person name="Oren A."/>
            <person name="Chaudhuri R.R."/>
            <person name="La Ragione R."/>
            <person name="Hildebrand F."/>
            <person name="Pallen M.J."/>
        </authorList>
    </citation>
    <scope>NUCLEOTIDE SEQUENCE</scope>
    <source>
        <strain evidence="1">10532</strain>
    </source>
</reference>
<organism evidence="1 2">
    <name type="scientific">Candidatus Gallitreponema excrementavium</name>
    <dbReference type="NCBI Taxonomy" id="2840840"/>
    <lineage>
        <taxon>Bacteria</taxon>
        <taxon>Pseudomonadati</taxon>
        <taxon>Spirochaetota</taxon>
        <taxon>Spirochaetia</taxon>
        <taxon>Spirochaetales</taxon>
        <taxon>Candidatus Gallitreponema</taxon>
    </lineage>
</organism>
<comment type="caution">
    <text evidence="1">The sequence shown here is derived from an EMBL/GenBank/DDBJ whole genome shotgun (WGS) entry which is preliminary data.</text>
</comment>
<gene>
    <name evidence="1" type="ORF">IAA81_01090</name>
</gene>
<evidence type="ECO:0000313" key="2">
    <source>
        <dbReference type="Proteomes" id="UP000823638"/>
    </source>
</evidence>
<proteinExistence type="predicted"/>
<accession>A0A9D9HMV0</accession>
<dbReference type="EMBL" id="JADIMM010000018">
    <property type="protein sequence ID" value="MBO8456806.1"/>
    <property type="molecule type" value="Genomic_DNA"/>
</dbReference>
<name>A0A9D9HMV0_9SPIR</name>
<dbReference type="Proteomes" id="UP000823638">
    <property type="component" value="Unassembled WGS sequence"/>
</dbReference>
<sequence length="87" mass="10088">MKVVAIQDIKRKEVPLYYRREFTGTAVLEIFRKNFSSPVDFVIEKSPLGKSEVKVSMKKDPDYPIIPVMRNLKNYITELDKSGKLPL</sequence>
<dbReference type="AlphaFoldDB" id="A0A9D9HMV0"/>
<reference evidence="1" key="1">
    <citation type="submission" date="2020-10" db="EMBL/GenBank/DDBJ databases">
        <authorList>
            <person name="Gilroy R."/>
        </authorList>
    </citation>
    <scope>NUCLEOTIDE SEQUENCE</scope>
    <source>
        <strain evidence="1">10532</strain>
    </source>
</reference>
<protein>
    <submittedName>
        <fullName evidence="1">Uncharacterized protein</fullName>
    </submittedName>
</protein>